<gene>
    <name evidence="10" type="ORF">S01H1_19399</name>
</gene>
<dbReference type="PANTHER" id="PTHR11680">
    <property type="entry name" value="SERINE HYDROXYMETHYLTRANSFERASE"/>
    <property type="match status" value="1"/>
</dbReference>
<proteinExistence type="inferred from homology"/>
<evidence type="ECO:0000256" key="7">
    <source>
        <dbReference type="ARBA" id="ARBA00022679"/>
    </source>
</evidence>
<keyword evidence="5" id="KW-0963">Cytoplasm</keyword>
<dbReference type="GO" id="GO:0030170">
    <property type="term" value="F:pyridoxal phosphate binding"/>
    <property type="evidence" value="ECO:0007669"/>
    <property type="project" value="TreeGrafter"/>
</dbReference>
<dbReference type="Gene3D" id="3.40.640.10">
    <property type="entry name" value="Type I PLP-dependent aspartate aminotransferase-like (Major domain)"/>
    <property type="match status" value="1"/>
</dbReference>
<dbReference type="InterPro" id="IPR039429">
    <property type="entry name" value="SHMT-like_dom"/>
</dbReference>
<dbReference type="EMBL" id="BARS01010472">
    <property type="protein sequence ID" value="GAF93948.1"/>
    <property type="molecule type" value="Genomic_DNA"/>
</dbReference>
<comment type="caution">
    <text evidence="10">The sequence shown here is derived from an EMBL/GenBank/DDBJ whole genome shotgun (WGS) entry which is preliminary data.</text>
</comment>
<accession>X0TK86</accession>
<dbReference type="SUPFAM" id="SSF53383">
    <property type="entry name" value="PLP-dependent transferases"/>
    <property type="match status" value="1"/>
</dbReference>
<keyword evidence="8" id="KW-0663">Pyridoxal phosphate</keyword>
<keyword evidence="7" id="KW-0808">Transferase</keyword>
<reference evidence="10" key="1">
    <citation type="journal article" date="2014" name="Front. Microbiol.">
        <title>High frequency of phylogenetically diverse reductive dehalogenase-homologous genes in deep subseafloor sedimentary metagenomes.</title>
        <authorList>
            <person name="Kawai M."/>
            <person name="Futagami T."/>
            <person name="Toyoda A."/>
            <person name="Takaki Y."/>
            <person name="Nishi S."/>
            <person name="Hori S."/>
            <person name="Arai W."/>
            <person name="Tsubouchi T."/>
            <person name="Morono Y."/>
            <person name="Uchiyama I."/>
            <person name="Ito T."/>
            <person name="Fujiyama A."/>
            <person name="Inagaki F."/>
            <person name="Takami H."/>
        </authorList>
    </citation>
    <scope>NUCLEOTIDE SEQUENCE</scope>
    <source>
        <strain evidence="10">Expedition CK06-06</strain>
    </source>
</reference>
<dbReference type="FunFam" id="3.40.640.10:FF:000001">
    <property type="entry name" value="Serine hydroxymethyltransferase"/>
    <property type="match status" value="1"/>
</dbReference>
<dbReference type="GO" id="GO:0005829">
    <property type="term" value="C:cytosol"/>
    <property type="evidence" value="ECO:0007669"/>
    <property type="project" value="TreeGrafter"/>
</dbReference>
<evidence type="ECO:0000256" key="6">
    <source>
        <dbReference type="ARBA" id="ARBA00022563"/>
    </source>
</evidence>
<comment type="subcellular location">
    <subcellularLocation>
        <location evidence="2">Cytoplasm</location>
    </subcellularLocation>
</comment>
<organism evidence="10">
    <name type="scientific">marine sediment metagenome</name>
    <dbReference type="NCBI Taxonomy" id="412755"/>
    <lineage>
        <taxon>unclassified sequences</taxon>
        <taxon>metagenomes</taxon>
        <taxon>ecological metagenomes</taxon>
    </lineage>
</organism>
<sequence>MEKLKIVDPEIASLVEKEMERQVTNIELIASANFVYESVLEGQGSVLTNKIVEGYPGKRYFAGCEYIDEIEKIAIERAKEIFGAEHANVQPHSGVNANMAAYMALLEPGDTMLGMDLQCGGHLSHGSKISITGKYYNGIHYKVNKETELIDYDEVKTIALKYKPKLIIAGGSAYPRQIDWGKFKEIAKKIGAYFVVDMAHITGLVAAGVHPNPIPYADIVTGTTYKTMRGAKGGIILCKEEFAK</sequence>
<dbReference type="NCBIfam" id="NF000586">
    <property type="entry name" value="PRK00011.1"/>
    <property type="match status" value="1"/>
</dbReference>
<feature type="domain" description="Serine hydroxymethyltransferase-like" evidence="9">
    <location>
        <begin position="5"/>
        <end position="240"/>
    </location>
</feature>
<dbReference type="InterPro" id="IPR015424">
    <property type="entry name" value="PyrdxlP-dep_Trfase"/>
</dbReference>
<dbReference type="InterPro" id="IPR049943">
    <property type="entry name" value="Ser_HO-MeTrfase-like"/>
</dbReference>
<evidence type="ECO:0000256" key="1">
    <source>
        <dbReference type="ARBA" id="ARBA00001933"/>
    </source>
</evidence>
<protein>
    <recommendedName>
        <fullName evidence="9">Serine hydroxymethyltransferase-like domain-containing protein</fullName>
    </recommendedName>
</protein>
<dbReference type="Pfam" id="PF00464">
    <property type="entry name" value="SHMT"/>
    <property type="match status" value="1"/>
</dbReference>
<evidence type="ECO:0000256" key="8">
    <source>
        <dbReference type="ARBA" id="ARBA00022898"/>
    </source>
</evidence>
<evidence type="ECO:0000256" key="2">
    <source>
        <dbReference type="ARBA" id="ARBA00004496"/>
    </source>
</evidence>
<evidence type="ECO:0000256" key="3">
    <source>
        <dbReference type="ARBA" id="ARBA00006376"/>
    </source>
</evidence>
<comment type="subunit">
    <text evidence="4">Homodimer.</text>
</comment>
<dbReference type="GO" id="GO:0004372">
    <property type="term" value="F:glycine hydroxymethyltransferase activity"/>
    <property type="evidence" value="ECO:0007669"/>
    <property type="project" value="TreeGrafter"/>
</dbReference>
<evidence type="ECO:0000256" key="4">
    <source>
        <dbReference type="ARBA" id="ARBA00011738"/>
    </source>
</evidence>
<dbReference type="GO" id="GO:0046653">
    <property type="term" value="P:tetrahydrofolate metabolic process"/>
    <property type="evidence" value="ECO:0007669"/>
    <property type="project" value="TreeGrafter"/>
</dbReference>
<evidence type="ECO:0000259" key="9">
    <source>
        <dbReference type="Pfam" id="PF00464"/>
    </source>
</evidence>
<dbReference type="GO" id="GO:0019264">
    <property type="term" value="P:glycine biosynthetic process from serine"/>
    <property type="evidence" value="ECO:0007669"/>
    <property type="project" value="TreeGrafter"/>
</dbReference>
<keyword evidence="6" id="KW-0554">One-carbon metabolism</keyword>
<comment type="similarity">
    <text evidence="3">Belongs to the SHMT family.</text>
</comment>
<name>X0TK86_9ZZZZ</name>
<dbReference type="PANTHER" id="PTHR11680:SF35">
    <property type="entry name" value="SERINE HYDROXYMETHYLTRANSFERASE 1"/>
    <property type="match status" value="1"/>
</dbReference>
<comment type="cofactor">
    <cofactor evidence="1">
        <name>pyridoxal 5'-phosphate</name>
        <dbReference type="ChEBI" id="CHEBI:597326"/>
    </cofactor>
</comment>
<evidence type="ECO:0000313" key="10">
    <source>
        <dbReference type="EMBL" id="GAF93948.1"/>
    </source>
</evidence>
<dbReference type="AlphaFoldDB" id="X0TK86"/>
<dbReference type="GO" id="GO:0006730">
    <property type="term" value="P:one-carbon metabolic process"/>
    <property type="evidence" value="ECO:0007669"/>
    <property type="project" value="UniProtKB-KW"/>
</dbReference>
<feature type="non-terminal residue" evidence="10">
    <location>
        <position position="244"/>
    </location>
</feature>
<dbReference type="InterPro" id="IPR015421">
    <property type="entry name" value="PyrdxlP-dep_Trfase_major"/>
</dbReference>
<evidence type="ECO:0000256" key="5">
    <source>
        <dbReference type="ARBA" id="ARBA00022490"/>
    </source>
</evidence>